<dbReference type="Proteomes" id="UP000007054">
    <property type="component" value="Chromosome"/>
</dbReference>
<organism evidence="1 2">
    <name type="scientific">Ruminococcus champanellensis (strain DSM 18848 / JCM 17042 / KCTC 15320 / 18P13)</name>
    <dbReference type="NCBI Taxonomy" id="213810"/>
    <lineage>
        <taxon>Bacteria</taxon>
        <taxon>Bacillati</taxon>
        <taxon>Bacillota</taxon>
        <taxon>Clostridia</taxon>
        <taxon>Eubacteriales</taxon>
        <taxon>Oscillospiraceae</taxon>
        <taxon>Ruminococcus</taxon>
    </lineage>
</organism>
<sequence>MQTEQQRTQLAVLQDIFKHSHQYVWIADLSCQVLWCSHDSLPGAFRDLDIGKLLRSHRGMRLCSGRYTCTLDGLTYSYSLLRYPDPEDQAKDLLVIQMAGEDVFAAFLHDSMIREFLENQSGTIRQAVSGITAVSGQLAQRLRINQDEPARELLNVGISNCFRLLRSTAHTTELLRYAEAPVQRVRIDVCAFLQEFAQACTELLQGHMQVTLEDTEPVYIVSDPERFSACIQSMLLLSCGSGPCASLRIRAVCQREQLCISMLPAEADAPEKPAHRVRHDKLEPLHPGNPLDSEAYLIRRYCSVFGGTLEQGEAGWQLRLPLASSEDAELLACCSPKLDYAGNRFSRLQINLSQIAEFDFY</sequence>
<evidence type="ECO:0000313" key="1">
    <source>
        <dbReference type="EMBL" id="CBL17541.1"/>
    </source>
</evidence>
<dbReference type="HOGENOM" id="CLU_767008_0_0_9"/>
<evidence type="ECO:0000313" key="2">
    <source>
        <dbReference type="Proteomes" id="UP000007054"/>
    </source>
</evidence>
<keyword evidence="2" id="KW-1185">Reference proteome</keyword>
<reference evidence="1" key="1">
    <citation type="submission" date="2010-03" db="EMBL/GenBank/DDBJ databases">
        <title>The genome sequence of Ruminococcus sp. 18P13.</title>
        <authorList>
            <consortium name="metaHIT consortium -- http://www.metahit.eu/"/>
            <person name="Pajon A."/>
            <person name="Turner K."/>
            <person name="Parkhill J."/>
            <person name="Bernalier A."/>
        </authorList>
    </citation>
    <scope>NUCLEOTIDE SEQUENCE [LARGE SCALE GENOMIC DNA]</scope>
    <source>
        <strain evidence="1">Type strain: 18P13</strain>
    </source>
</reference>
<proteinExistence type="predicted"/>
<dbReference type="AlphaFoldDB" id="D4LD46"/>
<reference evidence="1" key="2">
    <citation type="submission" date="2010-03" db="EMBL/GenBank/DDBJ databases">
        <authorList>
            <person name="Pajon A."/>
        </authorList>
    </citation>
    <scope>NUCLEOTIDE SEQUENCE</scope>
    <source>
        <strain evidence="1">Type strain: 18P13</strain>
    </source>
</reference>
<dbReference type="EMBL" id="FP929052">
    <property type="protein sequence ID" value="CBL17541.1"/>
    <property type="molecule type" value="Genomic_DNA"/>
</dbReference>
<dbReference type="PATRIC" id="fig|213810.4.peg.1331"/>
<protein>
    <submittedName>
        <fullName evidence="1">Uncharacterized protein</fullName>
    </submittedName>
</protein>
<gene>
    <name evidence="1" type="ordered locus">RUM_14340</name>
</gene>
<dbReference type="BioCyc" id="RCHA213810:RUM_RS06965-MONOMER"/>
<dbReference type="KEGG" id="rch:RUM_14340"/>
<name>D4LD46_RUMC1</name>
<accession>D4LD46</accession>